<dbReference type="AlphaFoldDB" id="A0AAV1FQ25"/>
<evidence type="ECO:0000313" key="3">
    <source>
        <dbReference type="Proteomes" id="UP001178508"/>
    </source>
</evidence>
<name>A0AAV1FQ25_XYRNO</name>
<proteinExistence type="predicted"/>
<sequence>MVQARSCSPCANKGTGVQRVTCFSAGSCCYKRPCCQPLMGNNGCRESPRRAGLSGDRGEGIGVTSPHSSSRPQTETCWRGNIWRKTRTTEKGGQKDPDEEKGDGLIDGLHRGGESARRDISPPSLSFTLKADGELFPNHCVFTVKNHEGFKERRQEELDS</sequence>
<dbReference type="EMBL" id="OY660872">
    <property type="protein sequence ID" value="CAJ1063273.1"/>
    <property type="molecule type" value="Genomic_DNA"/>
</dbReference>
<organism evidence="2 3">
    <name type="scientific">Xyrichtys novacula</name>
    <name type="common">Pearly razorfish</name>
    <name type="synonym">Hemipteronotus novacula</name>
    <dbReference type="NCBI Taxonomy" id="13765"/>
    <lineage>
        <taxon>Eukaryota</taxon>
        <taxon>Metazoa</taxon>
        <taxon>Chordata</taxon>
        <taxon>Craniata</taxon>
        <taxon>Vertebrata</taxon>
        <taxon>Euteleostomi</taxon>
        <taxon>Actinopterygii</taxon>
        <taxon>Neopterygii</taxon>
        <taxon>Teleostei</taxon>
        <taxon>Neoteleostei</taxon>
        <taxon>Acanthomorphata</taxon>
        <taxon>Eupercaria</taxon>
        <taxon>Labriformes</taxon>
        <taxon>Labridae</taxon>
        <taxon>Xyrichtys</taxon>
    </lineage>
</organism>
<accession>A0AAV1FQ25</accession>
<dbReference type="Proteomes" id="UP001178508">
    <property type="component" value="Chromosome 9"/>
</dbReference>
<reference evidence="2" key="1">
    <citation type="submission" date="2023-08" db="EMBL/GenBank/DDBJ databases">
        <authorList>
            <person name="Alioto T."/>
            <person name="Alioto T."/>
            <person name="Gomez Garrido J."/>
        </authorList>
    </citation>
    <scope>NUCLEOTIDE SEQUENCE</scope>
</reference>
<keyword evidence="3" id="KW-1185">Reference proteome</keyword>
<gene>
    <name evidence="2" type="ORF">XNOV1_A017144</name>
</gene>
<feature type="compositionally biased region" description="Basic and acidic residues" evidence="1">
    <location>
        <begin position="87"/>
        <end position="120"/>
    </location>
</feature>
<protein>
    <submittedName>
        <fullName evidence="2">Uncharacterized protein</fullName>
    </submittedName>
</protein>
<evidence type="ECO:0000313" key="2">
    <source>
        <dbReference type="EMBL" id="CAJ1063273.1"/>
    </source>
</evidence>
<feature type="compositionally biased region" description="Polar residues" evidence="1">
    <location>
        <begin position="65"/>
        <end position="76"/>
    </location>
</feature>
<feature type="region of interest" description="Disordered" evidence="1">
    <location>
        <begin position="49"/>
        <end position="121"/>
    </location>
</feature>
<evidence type="ECO:0000256" key="1">
    <source>
        <dbReference type="SAM" id="MobiDB-lite"/>
    </source>
</evidence>